<dbReference type="Pfam" id="PF12502">
    <property type="entry name" value="DUF3710"/>
    <property type="match status" value="1"/>
</dbReference>
<evidence type="ECO:0008006" key="4">
    <source>
        <dbReference type="Google" id="ProtNLM"/>
    </source>
</evidence>
<feature type="region of interest" description="Disordered" evidence="1">
    <location>
        <begin position="220"/>
        <end position="242"/>
    </location>
</feature>
<comment type="caution">
    <text evidence="2">The sequence shown here is derived from an EMBL/GenBank/DDBJ whole genome shotgun (WGS) entry which is preliminary data.</text>
</comment>
<organism evidence="2 3">
    <name type="scientific">Neomicrococcus lactis</name>
    <dbReference type="NCBI Taxonomy" id="732241"/>
    <lineage>
        <taxon>Bacteria</taxon>
        <taxon>Bacillati</taxon>
        <taxon>Actinomycetota</taxon>
        <taxon>Actinomycetes</taxon>
        <taxon>Micrococcales</taxon>
        <taxon>Micrococcaceae</taxon>
        <taxon>Neomicrococcus</taxon>
    </lineage>
</organism>
<reference evidence="2 3" key="1">
    <citation type="submission" date="2020-08" db="EMBL/GenBank/DDBJ databases">
        <title>Sequencing the genomes of 1000 actinobacteria strains.</title>
        <authorList>
            <person name="Klenk H.-P."/>
        </authorList>
    </citation>
    <scope>NUCLEOTIDE SEQUENCE [LARGE SCALE GENOMIC DNA]</scope>
    <source>
        <strain evidence="2 3">DSM 23694</strain>
    </source>
</reference>
<sequence>MFGRKKNAAAAVAPETEIEAETVESAEAEEARPTKKSGPTTGPYDVADRPKTDDYVDLGSLLVKPVEGVNLRLELEEATQRVIAVGLQDEQSSVQLQAFSASKSDGLWDGISAQIEESVTQQGGIVDRVDGRFGEEVLARVPATGADGTKGHMVARFIGIDGPRWFLRGVIGGEAALNKQLAQKIEDCISEIIVVRGSNPMPPAELLPLNMPAEVVEAAAEQSNASELRSAPERGPEITEIR</sequence>
<proteinExistence type="predicted"/>
<feature type="region of interest" description="Disordered" evidence="1">
    <location>
        <begin position="1"/>
        <end position="50"/>
    </location>
</feature>
<keyword evidence="3" id="KW-1185">Reference proteome</keyword>
<protein>
    <recommendedName>
        <fullName evidence="4">DUF3710 domain-containing protein</fullName>
    </recommendedName>
</protein>
<dbReference type="AlphaFoldDB" id="A0A7W8Y9C1"/>
<feature type="compositionally biased region" description="Basic and acidic residues" evidence="1">
    <location>
        <begin position="230"/>
        <end position="242"/>
    </location>
</feature>
<accession>A0A7W8Y9C1</accession>
<evidence type="ECO:0000313" key="3">
    <source>
        <dbReference type="Proteomes" id="UP000523863"/>
    </source>
</evidence>
<evidence type="ECO:0000256" key="1">
    <source>
        <dbReference type="SAM" id="MobiDB-lite"/>
    </source>
</evidence>
<dbReference type="InterPro" id="IPR022183">
    <property type="entry name" value="DUF3710"/>
</dbReference>
<dbReference type="EMBL" id="JACHBL010000001">
    <property type="protein sequence ID" value="MBB5597324.1"/>
    <property type="molecule type" value="Genomic_DNA"/>
</dbReference>
<gene>
    <name evidence="2" type="ORF">BKA12_000404</name>
</gene>
<dbReference type="RefSeq" id="WP_183640299.1">
    <property type="nucleotide sequence ID" value="NZ_JACHBL010000001.1"/>
</dbReference>
<evidence type="ECO:0000313" key="2">
    <source>
        <dbReference type="EMBL" id="MBB5597324.1"/>
    </source>
</evidence>
<feature type="compositionally biased region" description="Acidic residues" evidence="1">
    <location>
        <begin position="16"/>
        <end position="28"/>
    </location>
</feature>
<name>A0A7W8Y9C1_9MICC</name>
<dbReference type="Proteomes" id="UP000523863">
    <property type="component" value="Unassembled WGS sequence"/>
</dbReference>